<dbReference type="EMBL" id="CAJNOC010006330">
    <property type="protein sequence ID" value="CAF1075534.1"/>
    <property type="molecule type" value="Genomic_DNA"/>
</dbReference>
<organism evidence="1 2">
    <name type="scientific">Brachionus calyciflorus</name>
    <dbReference type="NCBI Taxonomy" id="104777"/>
    <lineage>
        <taxon>Eukaryota</taxon>
        <taxon>Metazoa</taxon>
        <taxon>Spiralia</taxon>
        <taxon>Gnathifera</taxon>
        <taxon>Rotifera</taxon>
        <taxon>Eurotatoria</taxon>
        <taxon>Monogononta</taxon>
        <taxon>Pseudotrocha</taxon>
        <taxon>Ploima</taxon>
        <taxon>Brachionidae</taxon>
        <taxon>Brachionus</taxon>
    </lineage>
</organism>
<accession>A0A814MAU6</accession>
<comment type="caution">
    <text evidence="1">The sequence shown here is derived from an EMBL/GenBank/DDBJ whole genome shotgun (WGS) entry which is preliminary data.</text>
</comment>
<sequence>MDDELDFDSDHRNHDLFTYSDIQIFKAIGKIKNRCDKEITPVTEIYDEEVNELTRLLSSEVIADLMPSFESLRSNLYRIRNKSIPILPQTTDDIILTPTFTKTFDFLLFDTQDSDRILAFCTASGLSRLSSASQWHIDATFKG</sequence>
<proteinExistence type="predicted"/>
<protein>
    <submittedName>
        <fullName evidence="1">Uncharacterized protein</fullName>
    </submittedName>
</protein>
<name>A0A814MAU6_9BILA</name>
<keyword evidence="2" id="KW-1185">Reference proteome</keyword>
<reference evidence="1" key="1">
    <citation type="submission" date="2021-02" db="EMBL/GenBank/DDBJ databases">
        <authorList>
            <person name="Nowell W R."/>
        </authorList>
    </citation>
    <scope>NUCLEOTIDE SEQUENCE</scope>
    <source>
        <strain evidence="1">Ploen Becks lab</strain>
    </source>
</reference>
<dbReference type="AlphaFoldDB" id="A0A814MAU6"/>
<gene>
    <name evidence="1" type="ORF">OXX778_LOCUS19944</name>
</gene>
<dbReference type="OrthoDB" id="167578at2759"/>
<evidence type="ECO:0000313" key="1">
    <source>
        <dbReference type="EMBL" id="CAF1075534.1"/>
    </source>
</evidence>
<dbReference type="Proteomes" id="UP000663879">
    <property type="component" value="Unassembled WGS sequence"/>
</dbReference>
<evidence type="ECO:0000313" key="2">
    <source>
        <dbReference type="Proteomes" id="UP000663879"/>
    </source>
</evidence>